<reference evidence="1" key="1">
    <citation type="journal article" date="2017" name="Protist">
        <title>Diversity of the Photosynthetic Paulinella Species, with the Description of Paulinella micropora sp. nov. and the Chromatophore Genome Sequence for strain KR01.</title>
        <authorList>
            <person name="Lhee D."/>
            <person name="Yang E.C."/>
            <person name="Kim J.I."/>
            <person name="Nakayama T."/>
            <person name="Zuccarello G."/>
            <person name="Andersen R.A."/>
            <person name="Yoon H.S."/>
        </authorList>
    </citation>
    <scope>NUCLEOTIDE SEQUENCE</scope>
    <source>
        <strain evidence="1">KR01</strain>
    </source>
</reference>
<geneLocation type="plastid" evidence="1"/>
<accession>A0A1L5YCV2</accession>
<proteinExistence type="predicted"/>
<evidence type="ECO:0000313" key="1">
    <source>
        <dbReference type="EMBL" id="APP88532.1"/>
    </source>
</evidence>
<dbReference type="EMBL" id="KX897545">
    <property type="protein sequence ID" value="APP88532.1"/>
    <property type="molecule type" value="Genomic_DNA"/>
</dbReference>
<name>A0A1L5YCV2_9EUKA</name>
<protein>
    <submittedName>
        <fullName evidence="1">Uncharacterized protein</fullName>
    </submittedName>
</protein>
<keyword evidence="1" id="KW-0934">Plastid</keyword>
<dbReference type="AlphaFoldDB" id="A0A1L5YCV2"/>
<gene>
    <name evidence="1" type="ORF">PCKR_768</name>
</gene>
<organism evidence="1">
    <name type="scientific">Paulinella micropora</name>
    <dbReference type="NCBI Taxonomy" id="1928728"/>
    <lineage>
        <taxon>Eukaryota</taxon>
        <taxon>Sar</taxon>
        <taxon>Rhizaria</taxon>
        <taxon>Cercozoa</taxon>
        <taxon>Imbricatea</taxon>
        <taxon>Silicofilosea</taxon>
        <taxon>Euglyphida</taxon>
        <taxon>Paulinellidae</taxon>
        <taxon>Paulinella</taxon>
    </lineage>
</organism>
<sequence>MTFSAKLSASPGGSSLIALTDSNDVLKNETEYQYLSRQLSLMYQQVDPIMDPYKIVKELQSKRVPRLVILMRDMSQGLGLSVKWLKVLGATRQPCILLVSDADSDSIGNNAAAHQALLEQHGVPLVGILQIGGIWNPIERRCDGLSWCGWWQGLKASSESKEISELETIYSIRKRWSQVMNDSLLETQN</sequence>